<evidence type="ECO:0000256" key="1">
    <source>
        <dbReference type="SAM" id="Phobius"/>
    </source>
</evidence>
<name>A0A7L5BTE2_9RHOB</name>
<feature type="transmembrane region" description="Helical" evidence="1">
    <location>
        <begin position="109"/>
        <end position="125"/>
    </location>
</feature>
<protein>
    <submittedName>
        <fullName evidence="2">Uncharacterized protein</fullName>
    </submittedName>
</protein>
<evidence type="ECO:0000313" key="2">
    <source>
        <dbReference type="EMBL" id="QIE54652.1"/>
    </source>
</evidence>
<accession>A0A7L5BTE2</accession>
<dbReference type="EMBL" id="CP049056">
    <property type="protein sequence ID" value="QIE54652.1"/>
    <property type="molecule type" value="Genomic_DNA"/>
</dbReference>
<feature type="transmembrane region" description="Helical" evidence="1">
    <location>
        <begin position="84"/>
        <end position="103"/>
    </location>
</feature>
<dbReference type="Proteomes" id="UP000503336">
    <property type="component" value="Chromosome"/>
</dbReference>
<gene>
    <name evidence="2" type="ORF">G5B40_03865</name>
</gene>
<feature type="transmembrane region" description="Helical" evidence="1">
    <location>
        <begin position="57"/>
        <end position="77"/>
    </location>
</feature>
<evidence type="ECO:0000313" key="3">
    <source>
        <dbReference type="Proteomes" id="UP000503336"/>
    </source>
</evidence>
<reference evidence="2 3" key="1">
    <citation type="submission" date="2020-02" db="EMBL/GenBank/DDBJ databases">
        <title>complete genome sequence of Rhodobacteraceae bacterium.</title>
        <authorList>
            <person name="Park J."/>
            <person name="Kim Y.-S."/>
            <person name="Kim K.-H."/>
        </authorList>
    </citation>
    <scope>NUCLEOTIDE SEQUENCE [LARGE SCALE GENOMIC DNA]</scope>
    <source>
        <strain evidence="2 3">RR4-56</strain>
    </source>
</reference>
<dbReference type="KEGG" id="hdh:G5B40_03865"/>
<proteinExistence type="predicted"/>
<keyword evidence="1" id="KW-0812">Transmembrane</keyword>
<feature type="transmembrane region" description="Helical" evidence="1">
    <location>
        <begin position="21"/>
        <end position="45"/>
    </location>
</feature>
<keyword evidence="1" id="KW-0472">Membrane</keyword>
<dbReference type="RefSeq" id="WP_165095245.1">
    <property type="nucleotide sequence ID" value="NZ_CP049056.1"/>
</dbReference>
<organism evidence="2 3">
    <name type="scientific">Pikeienuella piscinae</name>
    <dbReference type="NCBI Taxonomy" id="2748098"/>
    <lineage>
        <taxon>Bacteria</taxon>
        <taxon>Pseudomonadati</taxon>
        <taxon>Pseudomonadota</taxon>
        <taxon>Alphaproteobacteria</taxon>
        <taxon>Rhodobacterales</taxon>
        <taxon>Paracoccaceae</taxon>
        <taxon>Pikeienuella</taxon>
    </lineage>
</organism>
<dbReference type="AlphaFoldDB" id="A0A7L5BTE2"/>
<sequence length="137" mass="13815">MIRPLSLASTRAAAAAARAEARHVLGFALLAEALLGLAALIAPTWTAALFGVDAGEGARLFGALLIGVTLMQTSALGDPGLGRIAVLGGVFARALVGLTAILGVEGLNILGAIELILAASVYLAFRRMIIAALSSRP</sequence>
<keyword evidence="1" id="KW-1133">Transmembrane helix</keyword>
<keyword evidence="3" id="KW-1185">Reference proteome</keyword>